<dbReference type="Proteomes" id="UP000233551">
    <property type="component" value="Unassembled WGS sequence"/>
</dbReference>
<sequence length="140" mass="15708">QRRRCRGRRFSPLDAAVRAGMDAGDGSGHRRRFAEVDLGLTGVKTVGIGENFGVFRRGFSSSIDLQIRRNESKLFDSSHWLRFRPIWPKIVKIRFWGFWAGRGSRAIGERCPACPNPFFFKEKAGGVTGSRLTLPSLPGI</sequence>
<protein>
    <submittedName>
        <fullName evidence="1">Uncharacterized protein</fullName>
    </submittedName>
</protein>
<feature type="non-terminal residue" evidence="1">
    <location>
        <position position="1"/>
    </location>
</feature>
<organism evidence="1 2">
    <name type="scientific">Punica granatum</name>
    <name type="common">Pomegranate</name>
    <dbReference type="NCBI Taxonomy" id="22663"/>
    <lineage>
        <taxon>Eukaryota</taxon>
        <taxon>Viridiplantae</taxon>
        <taxon>Streptophyta</taxon>
        <taxon>Embryophyta</taxon>
        <taxon>Tracheophyta</taxon>
        <taxon>Spermatophyta</taxon>
        <taxon>Magnoliopsida</taxon>
        <taxon>eudicotyledons</taxon>
        <taxon>Gunneridae</taxon>
        <taxon>Pentapetalae</taxon>
        <taxon>rosids</taxon>
        <taxon>malvids</taxon>
        <taxon>Myrtales</taxon>
        <taxon>Lythraceae</taxon>
        <taxon>Punica</taxon>
    </lineage>
</organism>
<dbReference type="EMBL" id="PGOL01043585">
    <property type="protein sequence ID" value="PKH89663.1"/>
    <property type="molecule type" value="Genomic_DNA"/>
</dbReference>
<comment type="caution">
    <text evidence="1">The sequence shown here is derived from an EMBL/GenBank/DDBJ whole genome shotgun (WGS) entry which is preliminary data.</text>
</comment>
<accession>A0A2I0H1P4</accession>
<gene>
    <name evidence="1" type="ORF">CRG98_049892</name>
</gene>
<name>A0A2I0H1P4_PUNGR</name>
<evidence type="ECO:0000313" key="1">
    <source>
        <dbReference type="EMBL" id="PKH89663.1"/>
    </source>
</evidence>
<proteinExistence type="predicted"/>
<keyword evidence="2" id="KW-1185">Reference proteome</keyword>
<reference evidence="1 2" key="1">
    <citation type="submission" date="2017-11" db="EMBL/GenBank/DDBJ databases">
        <title>De-novo sequencing of pomegranate (Punica granatum L.) genome.</title>
        <authorList>
            <person name="Akparov Z."/>
            <person name="Amiraslanov A."/>
            <person name="Hajiyeva S."/>
            <person name="Abbasov M."/>
            <person name="Kaur K."/>
            <person name="Hamwieh A."/>
            <person name="Solovyev V."/>
            <person name="Salamov A."/>
            <person name="Braich B."/>
            <person name="Kosarev P."/>
            <person name="Mahmoud A."/>
            <person name="Hajiyev E."/>
            <person name="Babayeva S."/>
            <person name="Izzatullayeva V."/>
            <person name="Mammadov A."/>
            <person name="Mammadov A."/>
            <person name="Sharifova S."/>
            <person name="Ojaghi J."/>
            <person name="Eynullazada K."/>
            <person name="Bayramov B."/>
            <person name="Abdulazimova A."/>
            <person name="Shahmuradov I."/>
        </authorList>
    </citation>
    <scope>NUCLEOTIDE SEQUENCE [LARGE SCALE GENOMIC DNA]</scope>
    <source>
        <strain evidence="2">cv. AG2017</strain>
        <tissue evidence="1">Leaf</tissue>
    </source>
</reference>
<dbReference type="AlphaFoldDB" id="A0A2I0H1P4"/>
<evidence type="ECO:0000313" key="2">
    <source>
        <dbReference type="Proteomes" id="UP000233551"/>
    </source>
</evidence>